<keyword evidence="2" id="KW-1185">Reference proteome</keyword>
<comment type="caution">
    <text evidence="1">The sequence shown here is derived from an EMBL/GenBank/DDBJ whole genome shotgun (WGS) entry which is preliminary data.</text>
</comment>
<evidence type="ECO:0000313" key="1">
    <source>
        <dbReference type="EMBL" id="KAI8431544.1"/>
    </source>
</evidence>
<organism evidence="1 2">
    <name type="scientific">Choristoneura fumiferana</name>
    <name type="common">Spruce budworm moth</name>
    <name type="synonym">Archips fumiferana</name>
    <dbReference type="NCBI Taxonomy" id="7141"/>
    <lineage>
        <taxon>Eukaryota</taxon>
        <taxon>Metazoa</taxon>
        <taxon>Ecdysozoa</taxon>
        <taxon>Arthropoda</taxon>
        <taxon>Hexapoda</taxon>
        <taxon>Insecta</taxon>
        <taxon>Pterygota</taxon>
        <taxon>Neoptera</taxon>
        <taxon>Endopterygota</taxon>
        <taxon>Lepidoptera</taxon>
        <taxon>Glossata</taxon>
        <taxon>Ditrysia</taxon>
        <taxon>Tortricoidea</taxon>
        <taxon>Tortricidae</taxon>
        <taxon>Tortricinae</taxon>
        <taxon>Choristoneura</taxon>
    </lineage>
</organism>
<name>A0ACC0K5A6_CHOFU</name>
<gene>
    <name evidence="1" type="ORF">MSG28_016039</name>
</gene>
<sequence length="1169" mass="125063">MANCDVGQDKSAGAICAQVRVAVSSTPTILKKSLDSLPGRQVVKGHNKVVGFPYPCIKGYGVMGHLGYLTRGVRCDRASNAFDILRAVAGYKLPGSFDGSINVIIELGRAVGIFVDVIIPGLVIGMNRILVCMLGSPSFFGAKSGDRRPGYGSASDNYFICHPNYGSKWGWKLFRKGYKHHSLILDSYGIRHAGLKADKLIKNATRGRGVDSLPYAQKLIVLWIRELCDLADRDINQWNKNYMIEIYIRISSMIGAFGRSCQRGLGVRIATGINVYIKTNFENYGLSGVGDVLTTINDNIGKFDHNSFGDVINPFDGDFVDDSKDDNTDAIVAKDDNDSEDTAVSVVTPTYDGSLRAKDNADSDDTVTVSVDIPNEMGIAKLLVRISNFKINLANDVFSLVFRLCFGISGLIDASISGLGSLLSRIIAVIFKIGICFKGFPALKATSSQAGAAADQAQLLKRRKYSSLLKDYEFAAFAVETLGPWSADMKCFIKALSSRLIDTSGDPRAGDRSICNKGWNRQFGVNGEGSTSADLIALFGLGNAKAELDGYINTSTHGKDYQQISKETIATTFVSVTTITAAIANANKKDSGKQITRLMPICGKNFKELGYPDITKQVNDIEIIINNANDDKTVDWTKDAGTNKDLDSGNDGYGATGNDNNNNGNTNDNMNNGGNNDDNSNNGANNNDCSNNGGYNNSGDSNNNNDNETGNSKDTGKETSKGTGTGNDKDNGRENDTGNGKDSDNDTYNGNGKDTGEEKDTDSDKYNGKGQETGKRKDTDNDKGNGKVKDCGKKTGKDTGNDKVNGKGQETGKGKYTGSDTNNGKRKDAENYTGKGEDTGKDTGKGKITGKDTGKDKNTNRNNTDSNKGNNENNTDDNNEKENKSNGNNTGNKDNNTGNGQGSGGTDIGVSGRGGGGSTDVVKGDGLVTCVKDLFKDVKKDKNIDQTTVTAVLDINIPRNFDGLMDFSIKVVQALGSIIDLFISGLGSILVRIFGCILRYIVCVSGGSRNSNTFVCQKAYFDRFGVTVSGDGWDDLANGFKVTTASNDVHVIRNSYIEASGSLSGSVKVCFDQIDALLKICSKGSKVSDDDMASVMTTVTILLGGFANSWSPGLGKQICDNMIPVTNSCLMKNNYPAFTSQNTIYVTIETATGDEAPWTKGTTTTVVNN</sequence>
<protein>
    <submittedName>
        <fullName evidence="1">Uncharacterized protein</fullName>
    </submittedName>
</protein>
<dbReference type="EMBL" id="CM046130">
    <property type="protein sequence ID" value="KAI8431544.1"/>
    <property type="molecule type" value="Genomic_DNA"/>
</dbReference>
<accession>A0ACC0K5A6</accession>
<dbReference type="Proteomes" id="UP001064048">
    <property type="component" value="Chromosome 30"/>
</dbReference>
<evidence type="ECO:0000313" key="2">
    <source>
        <dbReference type="Proteomes" id="UP001064048"/>
    </source>
</evidence>
<reference evidence="1 2" key="1">
    <citation type="journal article" date="2022" name="Genome Biol. Evol.">
        <title>The Spruce Budworm Genome: Reconstructing the Evolutionary History of Antifreeze Proteins.</title>
        <authorList>
            <person name="Beliveau C."/>
            <person name="Gagne P."/>
            <person name="Picq S."/>
            <person name="Vernygora O."/>
            <person name="Keeling C.I."/>
            <person name="Pinkney K."/>
            <person name="Doucet D."/>
            <person name="Wen F."/>
            <person name="Johnston J.S."/>
            <person name="Maaroufi H."/>
            <person name="Boyle B."/>
            <person name="Laroche J."/>
            <person name="Dewar K."/>
            <person name="Juretic N."/>
            <person name="Blackburn G."/>
            <person name="Nisole A."/>
            <person name="Brunet B."/>
            <person name="Brandao M."/>
            <person name="Lumley L."/>
            <person name="Duan J."/>
            <person name="Quan G."/>
            <person name="Lucarotti C.J."/>
            <person name="Roe A.D."/>
            <person name="Sperling F.A.H."/>
            <person name="Levesque R.C."/>
            <person name="Cusson M."/>
        </authorList>
    </citation>
    <scope>NUCLEOTIDE SEQUENCE [LARGE SCALE GENOMIC DNA]</scope>
    <source>
        <strain evidence="1">Glfc:IPQL:Cfum</strain>
    </source>
</reference>
<proteinExistence type="predicted"/>